<dbReference type="InterPro" id="IPR012337">
    <property type="entry name" value="RNaseH-like_sf"/>
</dbReference>
<dbReference type="RefSeq" id="YP_009281142.1">
    <property type="nucleotide sequence ID" value="NC_031028.1"/>
</dbReference>
<reference evidence="6" key="1">
    <citation type="submission" date="2016-07" db="EMBL/GenBank/DDBJ databases">
        <authorList>
            <person name="Florea S."/>
            <person name="Webb J.S."/>
            <person name="Jaromczyk J."/>
            <person name="Schardl C.L."/>
        </authorList>
    </citation>
    <scope>NUCLEOTIDE SEQUENCE [LARGE SCALE GENOMIC DNA]</scope>
</reference>
<dbReference type="GO" id="GO:0039693">
    <property type="term" value="P:viral DNA genome replication"/>
    <property type="evidence" value="ECO:0007669"/>
    <property type="project" value="UniProtKB-KW"/>
</dbReference>
<dbReference type="Proteomes" id="UP000203019">
    <property type="component" value="Segment"/>
</dbReference>
<keyword evidence="6" id="KW-1185">Reference proteome</keyword>
<keyword evidence="1" id="KW-0235">DNA replication</keyword>
<dbReference type="GO" id="GO:0003677">
    <property type="term" value="F:DNA binding"/>
    <property type="evidence" value="ECO:0007669"/>
    <property type="project" value="InterPro"/>
</dbReference>
<dbReference type="NCBIfam" id="NF038381">
    <property type="entry name" value="phage_DpoZ_2"/>
    <property type="match status" value="1"/>
</dbReference>
<evidence type="ECO:0000259" key="4">
    <source>
        <dbReference type="SMART" id="SM00482"/>
    </source>
</evidence>
<dbReference type="PRINTS" id="PR00868">
    <property type="entry name" value="DNAPOLI"/>
</dbReference>
<dbReference type="KEGG" id="vg:29063322"/>
<accession>A0A1B3B040</accession>
<dbReference type="PANTHER" id="PTHR10133:SF27">
    <property type="entry name" value="DNA POLYMERASE NU"/>
    <property type="match status" value="1"/>
</dbReference>
<dbReference type="GeneID" id="29063322"/>
<name>A0A1B3B040_9CAUD</name>
<organism evidence="5 6">
    <name type="scientific">Gordonia phage Ghobes</name>
    <dbReference type="NCBI Taxonomy" id="1887647"/>
    <lineage>
        <taxon>Viruses</taxon>
        <taxon>Duplodnaviria</taxon>
        <taxon>Heunggongvirae</taxon>
        <taxon>Uroviricota</taxon>
        <taxon>Caudoviricetes</taxon>
        <taxon>Ghobesvirus</taxon>
        <taxon>Ghobesvirus ghobes</taxon>
    </lineage>
</organism>
<dbReference type="SUPFAM" id="SSF56672">
    <property type="entry name" value="DNA/RNA polymerases"/>
    <property type="match status" value="1"/>
</dbReference>
<dbReference type="Gene3D" id="3.30.420.10">
    <property type="entry name" value="Ribonuclease H-like superfamily/Ribonuclease H"/>
    <property type="match status" value="1"/>
</dbReference>
<sequence>MTEVRDLSDLPPSQALPEPSSVTDLVDFDTETSGLHCDDGARVSVVSLAWRGHDDVLYAGAWPFGQGGHPKASDGLERVFDLGQAEWNFLLDWLAHAGGGLCGHNVAFDLQLVNGGAKPGYAGRNLTPRFRWDTQVVAKELWPRYKTGLKPLAVRFFAEDADAEQKALGPWLGPKTNPRYDLVPWEVMRPYALADAVYTNRLRHLEADLVEEGYLGTKHVGRQLEVTRALVRMQLAGLPYHVEGSREAAAELEERMRVLAEGFPFKPTPQGAKKYYFTEEGLNLKPYARTEKGAPQLTQEDVEKLVRAERPHAKQLQEYNRYKSAVSKWYRPFADRAGKDGRVRSQLRQVATSYDTDAGTKSGRFSAGRINLQAVPKDFKLHLPVPTPRNLVTRAVRESAPGWDLWDLDLAQAELRVAALYAGCKPLLEVLNDGRDPHGETAAQLFGTPPGHPDYDFNRQVAKRGNFSLIFGSGVDTFRAMVQREAGVDLGRQRTEEVVYGWRDLYPEFGEAIRAQQEFCDEFGYVQLPNGRRRYYEKYEDTHSSFNQLVQASLAEYAKDWLVDTDQLLLPYRRRGVEAGVGLAGLLLVVHDSQLLLLPSDEAEEVVHEVQERAVKLWDNTFPGVPGGVDATRWVLPEEKS</sequence>
<dbReference type="SMART" id="SM00482">
    <property type="entry name" value="POLAc"/>
    <property type="match status" value="1"/>
</dbReference>
<dbReference type="GO" id="GO:0006302">
    <property type="term" value="P:double-strand break repair"/>
    <property type="evidence" value="ECO:0007669"/>
    <property type="project" value="TreeGrafter"/>
</dbReference>
<dbReference type="Pfam" id="PF00476">
    <property type="entry name" value="DNA_pol_A"/>
    <property type="match status" value="1"/>
</dbReference>
<evidence type="ECO:0000256" key="2">
    <source>
        <dbReference type="ARBA" id="ARBA00023109"/>
    </source>
</evidence>
<proteinExistence type="predicted"/>
<dbReference type="InterPro" id="IPR002298">
    <property type="entry name" value="DNA_polymerase_A"/>
</dbReference>
<dbReference type="EMBL" id="KX557278">
    <property type="protein sequence ID" value="AOE44390.1"/>
    <property type="molecule type" value="Genomic_DNA"/>
</dbReference>
<dbReference type="SMR" id="A0A1B3B040"/>
<dbReference type="Gene3D" id="3.30.70.370">
    <property type="match status" value="1"/>
</dbReference>
<dbReference type="PANTHER" id="PTHR10133">
    <property type="entry name" value="DNA POLYMERASE I"/>
    <property type="match status" value="1"/>
</dbReference>
<feature type="region of interest" description="Disordered" evidence="3">
    <location>
        <begin position="1"/>
        <end position="21"/>
    </location>
</feature>
<feature type="domain" description="DNA-directed DNA polymerase family A palm" evidence="4">
    <location>
        <begin position="390"/>
        <end position="602"/>
    </location>
</feature>
<evidence type="ECO:0000313" key="6">
    <source>
        <dbReference type="Proteomes" id="UP000203019"/>
    </source>
</evidence>
<evidence type="ECO:0000313" key="5">
    <source>
        <dbReference type="EMBL" id="AOE44390.1"/>
    </source>
</evidence>
<keyword evidence="2" id="KW-1194">Viral DNA replication</keyword>
<gene>
    <name evidence="5" type="primary">39</name>
    <name evidence="5" type="ORF">SEA_GHOBES_39</name>
</gene>
<dbReference type="InterPro" id="IPR036397">
    <property type="entry name" value="RNaseH_sf"/>
</dbReference>
<evidence type="ECO:0000256" key="1">
    <source>
        <dbReference type="ARBA" id="ARBA00022705"/>
    </source>
</evidence>
<dbReference type="GO" id="GO:0006261">
    <property type="term" value="P:DNA-templated DNA replication"/>
    <property type="evidence" value="ECO:0007669"/>
    <property type="project" value="InterPro"/>
</dbReference>
<dbReference type="SUPFAM" id="SSF53098">
    <property type="entry name" value="Ribonuclease H-like"/>
    <property type="match status" value="1"/>
</dbReference>
<dbReference type="GO" id="GO:0003887">
    <property type="term" value="F:DNA-directed DNA polymerase activity"/>
    <property type="evidence" value="ECO:0007669"/>
    <property type="project" value="InterPro"/>
</dbReference>
<dbReference type="InterPro" id="IPR001098">
    <property type="entry name" value="DNA-dir_DNA_pol_A_palm_dom"/>
</dbReference>
<protein>
    <submittedName>
        <fullName evidence="5">DNA polymerase I</fullName>
    </submittedName>
</protein>
<dbReference type="Gene3D" id="1.10.150.20">
    <property type="entry name" value="5' to 3' exonuclease, C-terminal subdomain"/>
    <property type="match status" value="1"/>
</dbReference>
<dbReference type="InterPro" id="IPR043502">
    <property type="entry name" value="DNA/RNA_pol_sf"/>
</dbReference>
<evidence type="ECO:0000256" key="3">
    <source>
        <dbReference type="SAM" id="MobiDB-lite"/>
    </source>
</evidence>
<dbReference type="OrthoDB" id="675at10239"/>